<dbReference type="VEuPathDB" id="PlasmoDB:PRELSG_1447500"/>
<feature type="transmembrane region" description="Helical" evidence="1">
    <location>
        <begin position="230"/>
        <end position="252"/>
    </location>
</feature>
<dbReference type="RefSeq" id="XP_028535261.1">
    <property type="nucleotide sequence ID" value="XM_028679560.1"/>
</dbReference>
<keyword evidence="3" id="KW-1185">Reference proteome</keyword>
<gene>
    <name evidence="2" type="ORF">PRELSG_1447500</name>
</gene>
<keyword evidence="1" id="KW-1133">Transmembrane helix</keyword>
<feature type="transmembrane region" description="Helical" evidence="1">
    <location>
        <begin position="71"/>
        <end position="93"/>
    </location>
</feature>
<evidence type="ECO:0000256" key="1">
    <source>
        <dbReference type="SAM" id="Phobius"/>
    </source>
</evidence>
<dbReference type="PANTHER" id="PTHR16189:SF3">
    <property type="entry name" value="AMINO ACID TRANSPORTER TRANSMEMBRANE DOMAIN-CONTAINING PROTEIN"/>
    <property type="match status" value="1"/>
</dbReference>
<name>A0A1J1HFW4_PLARL</name>
<feature type="transmembrane region" description="Helical" evidence="1">
    <location>
        <begin position="198"/>
        <end position="218"/>
    </location>
</feature>
<protein>
    <submittedName>
        <fullName evidence="2">Amino acid transporter, putative</fullName>
    </submittedName>
</protein>
<feature type="transmembrane region" description="Helical" evidence="1">
    <location>
        <begin position="528"/>
        <end position="548"/>
    </location>
</feature>
<organism evidence="2 3">
    <name type="scientific">Plasmodium relictum</name>
    <dbReference type="NCBI Taxonomy" id="85471"/>
    <lineage>
        <taxon>Eukaryota</taxon>
        <taxon>Sar</taxon>
        <taxon>Alveolata</taxon>
        <taxon>Apicomplexa</taxon>
        <taxon>Aconoidasida</taxon>
        <taxon>Haemosporida</taxon>
        <taxon>Plasmodiidae</taxon>
        <taxon>Plasmodium</taxon>
        <taxon>Plasmodium (Haemamoeba)</taxon>
    </lineage>
</organism>
<feature type="transmembrane region" description="Helical" evidence="1">
    <location>
        <begin position="621"/>
        <end position="642"/>
    </location>
</feature>
<feature type="transmembrane region" description="Helical" evidence="1">
    <location>
        <begin position="594"/>
        <end position="614"/>
    </location>
</feature>
<reference evidence="2 3" key="1">
    <citation type="submission" date="2015-04" db="EMBL/GenBank/DDBJ databases">
        <authorList>
            <consortium name="Pathogen Informatics"/>
        </authorList>
    </citation>
    <scope>NUCLEOTIDE SEQUENCE [LARGE SCALE GENOMIC DNA]</scope>
    <source>
        <strain evidence="2 3">SGS1</strain>
    </source>
</reference>
<evidence type="ECO:0000313" key="3">
    <source>
        <dbReference type="Proteomes" id="UP000220158"/>
    </source>
</evidence>
<feature type="transmembrane region" description="Helical" evidence="1">
    <location>
        <begin position="2145"/>
        <end position="2165"/>
    </location>
</feature>
<feature type="transmembrane region" description="Helical" evidence="1">
    <location>
        <begin position="33"/>
        <end position="51"/>
    </location>
</feature>
<feature type="transmembrane region" description="Helical" evidence="1">
    <location>
        <begin position="560"/>
        <end position="579"/>
    </location>
</feature>
<keyword evidence="1" id="KW-0472">Membrane</keyword>
<dbReference type="GeneID" id="39738907"/>
<accession>A0A1J1HFW4</accession>
<keyword evidence="1" id="KW-0812">Transmembrane</keyword>
<dbReference type="EMBL" id="LN835309">
    <property type="protein sequence ID" value="CRH02741.1"/>
    <property type="molecule type" value="Genomic_DNA"/>
</dbReference>
<dbReference type="PANTHER" id="PTHR16189">
    <property type="entry name" value="TRANSMEMBRANE PROTEIN 104-RELATED"/>
    <property type="match status" value="1"/>
</dbReference>
<dbReference type="Proteomes" id="UP000220158">
    <property type="component" value="Chromosome 14"/>
</dbReference>
<sequence length="2166" mass="254230">MNIKWLSSISLFNFNKKNSKQKFVRSRKRFRTITWKYTKTIGPFASFIYLFNQSIGSGLFDIPSLIDEVGWIPVIFGNFFVCSVAVFCSLMILRAMTMIPKNKNFEQRIEYSAVIKYFMSNEKYRFVSFLYHLGNICNNICGILVISKIIDIFIIKLFGYTILFQVYPEVKITKCSLTLLDAIFNGYYYSSTGNYETVIIAGFTIGYIINAIICIHLSSKGLEETINYQYIVFMIFMSSFLYLSISSTIYLLSQNYIDPPKSINNLKLYNNFILNSINHEPDLIKHYQGFNEINKLKKKFQQCRNPFVDECINLREYENFSFSRESYRNDYYDKINKNGNSVKIKKSDNLENSQTNKKKEINFENLHICPFFYLNPLLKKKTYVFHNNIFYFILFRCSNDLKIKNTTNNQYFYFIYKIYSRRNSLNSKVPKYKIKELYTKETFVKKENYQFTNKFYDKYYQNKGKSLNGKNKYFFFKNLYYMISKIEGIKTYCMGKTFANFIDSYGFVSNIPSWGNEITDEVNVSKSIWLTTLFSSIFYFVFGLIFCLNNSFQKINTSVLYIFNFVAVAPKVITGSISMRYDLMNLDICSDKSAFFWGCIAPFLSAWIFSNGIIFSNTFNYISLICGLFCNFLSPAFAYISACESNNYICKNPLRKYTIVNRKKTMFSSCTDIRRALGNIIDNLIDNDKNDQIEENENNITKEYYRKYSLDYYENKNEPINYETNDSYFKFVNGEYKLKNGSNDSNEVNVPLKRSSNDFKTINNSNIFTNENKDHNNFNESKKETIINNMNQEKKEKKEKKKKGVMFSDELEEYSEENKVKVKKVPISFEEDTKNIDESKKEKKKKKKVAFFSESNIINEEKNPKNNEKFCQLSENKNPTDQKEKLNTKKKLMFSDEIEIYGDDKSEQNKEKKKKGIIFFDEVKKDKEVMFVDEIKVNNTDDAKNIIYKSFEEDTKYVDQNKEIKKKKGVQFSDEAKIHDDYTEQNKKKKIVIFSNNIKVCNEYYNKANEQIEKKVILTSNEKKTHNEKNDVKEDHELNMSLKDKKCNYENEKERKNFKFKRDIENISEKNYINKGNTNIFINGNITSTVANNLKYEPTLKLSNENYVNNREFETLKEKKYITSIESKNNSNLENIARDIKCNSLNEEIYNEIKNEKKINKSNEKNYLSSNDNINYTNDHTNINQKYFSEKIPKYQIKISNNEFVSETNNESCENIHNFENENKVVNNKKEKSNINNKDKIKYEKDEKETSFKNKLNDFKKEKLNEKIDSCVEYERNFSDSVVNYNVNDLKIEHKENESITKNCSFECHKQVFTRQREKLKSQYKCTISRILENNEKYNNLMKDIESLKYKEQNTNISFDTVINQTLNDEKNTFNSILNKNGNKSNDKIFIFEALGNVDFRSENTFCYANDSIMHNLQSIKSYDTYKTTSLENCENTKIKINSISNEKSNNSFSLIKNNSENNKIIDKIPETKFLEDLILRKRELIESNKENLRKNILMNKKELTNENDLNNLKFLHKSISINQNNVIDKLETCYFDDLPSKYNSIDKKREILKMHPSINNNSECIISLNNSKSDLQNDKYDINVYSPQVNSASKLQKDESVKAKEENFIDKKGIKKDNTLQLNDSNSQDYSSSKILLPQSNSILKKEMDTLNESNLIKENNINNNTNNKYENNKLFVRQRKKLKSSFHANGDMIIGNSKEAIHKEQINEFRKKISNDSCIYNYYNNYKSSNTLKQNCHQMKKEEITKEGTDNAKIVNDLRLEIPTGNIVNSNEVSIKTQNDVVLKSKELSKPIGVPKHKTSYKFKDISKLYGEICETELELYKNKNEKDLELSPFDKNILNKNEDISSKDIDEYIIESTDKTKNESNKNIKLVDKQNENLEKHSLSPETEKPDVIKKIEKIYSELANKMHSENPENSSSEDDDDDANYIDVKSFKIIDNISPVKYYYNAFHRSKILDTKKYEHFYSNNIMIDNKTNLDHLCSIFLFGNPLERNEEYANEKDKSVDNEFNKASNISKNTKLNPLDKFDTLKCEKPKSTSLNSNMHGTNESLNRSFSGNLEKHSEIIRKNVNERNSLQSIKGISLRKSNIKFSTKDEIINYEELNNVIGNDDVNLKKNNSEKIEIMKIRIHVYPSILQKYHVETTYVLLGCLTAFSFVGIITDLLFG</sequence>
<dbReference type="OrthoDB" id="294541at2759"/>
<dbReference type="OMA" id="DHLCSIF"/>
<proteinExistence type="predicted"/>
<feature type="transmembrane region" description="Helical" evidence="1">
    <location>
        <begin position="129"/>
        <end position="155"/>
    </location>
</feature>
<dbReference type="KEGG" id="prel:PRELSG_1447500"/>
<evidence type="ECO:0000313" key="2">
    <source>
        <dbReference type="EMBL" id="CRH02741.1"/>
    </source>
</evidence>